<dbReference type="PANTHER" id="PTHR11669">
    <property type="entry name" value="REPLICATION FACTOR C / DNA POLYMERASE III GAMMA-TAU SUBUNIT"/>
    <property type="match status" value="1"/>
</dbReference>
<dbReference type="EMBL" id="AP011112">
    <property type="protein sequence ID" value="BAI70265.1"/>
    <property type="molecule type" value="Genomic_DNA"/>
</dbReference>
<name>D3DKB3_HYDTT</name>
<dbReference type="Proteomes" id="UP000002574">
    <property type="component" value="Chromosome"/>
</dbReference>
<dbReference type="GO" id="GO:0006261">
    <property type="term" value="P:DNA-templated DNA replication"/>
    <property type="evidence" value="ECO:0007669"/>
    <property type="project" value="TreeGrafter"/>
</dbReference>
<dbReference type="Pfam" id="PF13177">
    <property type="entry name" value="DNA_pol3_delta2"/>
    <property type="match status" value="2"/>
</dbReference>
<dbReference type="InterPro" id="IPR050238">
    <property type="entry name" value="DNA_Rep/Repair_Clamp_Loader"/>
</dbReference>
<dbReference type="PANTHER" id="PTHR11669:SF8">
    <property type="entry name" value="DNA POLYMERASE III SUBUNIT DELTA"/>
    <property type="match status" value="1"/>
</dbReference>
<dbReference type="KEGG" id="hth:HTH_1821"/>
<accession>D3DKB3</accession>
<dbReference type="RefSeq" id="WP_012964445.1">
    <property type="nucleotide sequence ID" value="NC_013799.1"/>
</dbReference>
<evidence type="ECO:0000313" key="2">
    <source>
        <dbReference type="Proteomes" id="UP000002574"/>
    </source>
</evidence>
<keyword evidence="2" id="KW-1185">Reference proteome</keyword>
<reference evidence="1 2" key="1">
    <citation type="journal article" date="2010" name="J. Bacteriol.">
        <title>Complete genome sequence of the thermophilic, obligately chemolithoautotrophic hydrogen-oxidizing bacterium Hydrogenobacter thermophilus TK-6.</title>
        <authorList>
            <person name="Arai H."/>
            <person name="Kanbe H."/>
            <person name="Ishii M."/>
            <person name="Igarashi Y."/>
        </authorList>
    </citation>
    <scope>NUCLEOTIDE SEQUENCE [LARGE SCALE GENOMIC DNA]</scope>
    <source>
        <strain evidence="2">DSM 6534 / IAM 12695 / TK-6 [Tokyo]</strain>
    </source>
</reference>
<dbReference type="OrthoDB" id="9810148at2"/>
<dbReference type="SUPFAM" id="SSF52540">
    <property type="entry name" value="P-loop containing nucleoside triphosphate hydrolases"/>
    <property type="match status" value="1"/>
</dbReference>
<dbReference type="STRING" id="608538.HTH_1821"/>
<evidence type="ECO:0000313" key="1">
    <source>
        <dbReference type="EMBL" id="BAI70265.1"/>
    </source>
</evidence>
<dbReference type="Gene3D" id="3.40.50.300">
    <property type="entry name" value="P-loop containing nucleotide triphosphate hydrolases"/>
    <property type="match status" value="1"/>
</dbReference>
<proteinExistence type="predicted"/>
<protein>
    <submittedName>
        <fullName evidence="1">DNA polymerase III delta prime subunit</fullName>
    </submittedName>
</protein>
<sequence>MHHKAKKLLESMYKLGRVPSSLLFFGKEGVGKKTVAFDFAKALLCMKRTFPACNDCPSCFHMNEFSKKPVEELRVYSDTSTGRKVFLYLQGDHPDFIYLQPEKDEIKIDQIRGVIDFVNLRPALSPKKVVLVWPAEAMNPYSQNALLKTLEEPPEDTHFILVCNMLDRILPTIRSRSYTVEFEELSEEDIKKLTGIEDRVILSLSEGSITKAKELSQKSHIIDMAKKVLSGSVLDVYKLSTQLENLSYEDQKLFLHTLEAMLHKKMLENKENYEIYERLIDRTVLVSDNLKRGLKLSLFVFYLKILLSEVV</sequence>
<organism evidence="1 2">
    <name type="scientific">Hydrogenobacter thermophilus (strain DSM 6534 / IAM 12695 / TK-6)</name>
    <dbReference type="NCBI Taxonomy" id="608538"/>
    <lineage>
        <taxon>Bacteria</taxon>
        <taxon>Pseudomonadati</taxon>
        <taxon>Aquificota</taxon>
        <taxon>Aquificia</taxon>
        <taxon>Aquificales</taxon>
        <taxon>Aquificaceae</taxon>
        <taxon>Hydrogenobacter</taxon>
    </lineage>
</organism>
<dbReference type="AlphaFoldDB" id="D3DKB3"/>
<dbReference type="PATRIC" id="fig|608538.5.peg.1837"/>
<dbReference type="InterPro" id="IPR027417">
    <property type="entry name" value="P-loop_NTPase"/>
</dbReference>
<gene>
    <name evidence="1" type="primary">holB</name>
    <name evidence="1" type="ordered locus">HTH_1821</name>
</gene>
<dbReference type="KEGG" id="hte:Hydth_1804"/>
<dbReference type="eggNOG" id="COG0470">
    <property type="taxonomic scope" value="Bacteria"/>
</dbReference>